<keyword evidence="8" id="KW-0747">Spliceosome</keyword>
<protein>
    <recommendedName>
        <fullName evidence="24">Histidine--tRNA ligase</fullName>
    </recommendedName>
</protein>
<dbReference type="GO" id="GO:0004812">
    <property type="term" value="F:aminoacyl-tRNA ligase activity"/>
    <property type="evidence" value="ECO:0007669"/>
    <property type="project" value="UniProtKB-KW"/>
</dbReference>
<evidence type="ECO:0000256" key="7">
    <source>
        <dbReference type="ARBA" id="ARBA00022723"/>
    </source>
</evidence>
<feature type="region of interest" description="Disordered" evidence="19">
    <location>
        <begin position="418"/>
        <end position="439"/>
    </location>
</feature>
<keyword evidence="5" id="KW-0436">Ligase</keyword>
<evidence type="ECO:0000313" key="22">
    <source>
        <dbReference type="EMBL" id="CAJ0568663.1"/>
    </source>
</evidence>
<evidence type="ECO:0000256" key="19">
    <source>
        <dbReference type="SAM" id="MobiDB-lite"/>
    </source>
</evidence>
<dbReference type="GO" id="GO:0036002">
    <property type="term" value="F:pre-mRNA binding"/>
    <property type="evidence" value="ECO:0007669"/>
    <property type="project" value="TreeGrafter"/>
</dbReference>
<dbReference type="GO" id="GO:0008270">
    <property type="term" value="F:zinc ion binding"/>
    <property type="evidence" value="ECO:0007669"/>
    <property type="project" value="UniProtKB-KW"/>
</dbReference>
<dbReference type="GO" id="GO:0006418">
    <property type="term" value="P:tRNA aminoacylation for protein translation"/>
    <property type="evidence" value="ECO:0007669"/>
    <property type="project" value="InterPro"/>
</dbReference>
<dbReference type="Pfam" id="PF00458">
    <property type="entry name" value="WHEP-TRS"/>
    <property type="match status" value="1"/>
</dbReference>
<keyword evidence="7 18" id="KW-0479">Metal-binding</keyword>
<evidence type="ECO:0000256" key="17">
    <source>
        <dbReference type="ARBA" id="ARBA00023242"/>
    </source>
</evidence>
<gene>
    <name evidence="22" type="ORF">MSPICULIGERA_LOCUS7178</name>
</gene>
<dbReference type="GO" id="GO:0000974">
    <property type="term" value="C:Prp19 complex"/>
    <property type="evidence" value="ECO:0007669"/>
    <property type="project" value="TreeGrafter"/>
</dbReference>
<dbReference type="SUPFAM" id="SSF90229">
    <property type="entry name" value="CCCH zinc finger"/>
    <property type="match status" value="1"/>
</dbReference>
<dbReference type="GO" id="GO:0071006">
    <property type="term" value="C:U2-type catalytic step 1 spliceosome"/>
    <property type="evidence" value="ECO:0007669"/>
    <property type="project" value="TreeGrafter"/>
</dbReference>
<dbReference type="GO" id="GO:0071007">
    <property type="term" value="C:U2-type catalytic step 2 spliceosome"/>
    <property type="evidence" value="ECO:0007669"/>
    <property type="project" value="TreeGrafter"/>
</dbReference>
<dbReference type="InterPro" id="IPR000571">
    <property type="entry name" value="Znf_CCCH"/>
</dbReference>
<keyword evidence="10 18" id="KW-0863">Zinc-finger</keyword>
<feature type="region of interest" description="Disordered" evidence="19">
    <location>
        <begin position="487"/>
        <end position="543"/>
    </location>
</feature>
<feature type="domain" description="WHEP-TRS" evidence="21">
    <location>
        <begin position="9"/>
        <end position="65"/>
    </location>
</feature>
<proteinExistence type="inferred from homology"/>
<dbReference type="AlphaFoldDB" id="A0AA36CH05"/>
<feature type="domain" description="C3H1-type" evidence="20">
    <location>
        <begin position="404"/>
        <end position="426"/>
    </location>
</feature>
<dbReference type="InterPro" id="IPR009068">
    <property type="entry name" value="uS15_NS1_RNA-bd_sf"/>
</dbReference>
<evidence type="ECO:0000256" key="16">
    <source>
        <dbReference type="ARBA" id="ARBA00023187"/>
    </source>
</evidence>
<accession>A0AA36CH05</accession>
<keyword evidence="11 18" id="KW-0862">Zinc</keyword>
<keyword evidence="4" id="KW-0963">Cytoplasm</keyword>
<evidence type="ECO:0000256" key="14">
    <source>
        <dbReference type="ARBA" id="ARBA00022917"/>
    </source>
</evidence>
<evidence type="ECO:0000256" key="12">
    <source>
        <dbReference type="ARBA" id="ARBA00022840"/>
    </source>
</evidence>
<evidence type="ECO:0000256" key="6">
    <source>
        <dbReference type="ARBA" id="ARBA00022664"/>
    </source>
</evidence>
<comment type="subcellular location">
    <subcellularLocation>
        <location evidence="2">Cytoplasm</location>
    </subcellularLocation>
    <subcellularLocation>
        <location evidence="1">Nucleus</location>
    </subcellularLocation>
</comment>
<keyword evidence="17" id="KW-0539">Nucleus</keyword>
<feature type="zinc finger region" description="C3H1-type" evidence="18">
    <location>
        <begin position="404"/>
        <end position="426"/>
    </location>
</feature>
<keyword evidence="15" id="KW-0030">Aminoacyl-tRNA synthetase</keyword>
<evidence type="ECO:0000256" key="11">
    <source>
        <dbReference type="ARBA" id="ARBA00022833"/>
    </source>
</evidence>
<dbReference type="CDD" id="cd00773">
    <property type="entry name" value="HisRS-like_core"/>
    <property type="match status" value="1"/>
</dbReference>
<evidence type="ECO:0000259" key="20">
    <source>
        <dbReference type="PROSITE" id="PS50103"/>
    </source>
</evidence>
<dbReference type="InterPro" id="IPR045864">
    <property type="entry name" value="aa-tRNA-synth_II/BPL/LPL"/>
</dbReference>
<keyword evidence="23" id="KW-1185">Reference proteome</keyword>
<dbReference type="Gene3D" id="1.10.287.10">
    <property type="entry name" value="S15/NS1, RNA-binding"/>
    <property type="match status" value="1"/>
</dbReference>
<dbReference type="InterPro" id="IPR036855">
    <property type="entry name" value="Znf_CCCH_sf"/>
</dbReference>
<dbReference type="SUPFAM" id="SSF55681">
    <property type="entry name" value="Class II aaRS and biotin synthetases"/>
    <property type="match status" value="1"/>
</dbReference>
<dbReference type="GO" id="GO:0006397">
    <property type="term" value="P:mRNA processing"/>
    <property type="evidence" value="ECO:0007669"/>
    <property type="project" value="UniProtKB-KW"/>
</dbReference>
<keyword evidence="16" id="KW-0508">mRNA splicing</keyword>
<feature type="compositionally biased region" description="Polar residues" evidence="19">
    <location>
        <begin position="510"/>
        <end position="532"/>
    </location>
</feature>
<dbReference type="EMBL" id="CATQJA010001784">
    <property type="protein sequence ID" value="CAJ0568663.1"/>
    <property type="molecule type" value="Genomic_DNA"/>
</dbReference>
<dbReference type="Proteomes" id="UP001177023">
    <property type="component" value="Unassembled WGS sequence"/>
</dbReference>
<evidence type="ECO:0000256" key="1">
    <source>
        <dbReference type="ARBA" id="ARBA00004123"/>
    </source>
</evidence>
<dbReference type="Gene3D" id="4.10.1000.10">
    <property type="entry name" value="Zinc finger, CCCH-type"/>
    <property type="match status" value="1"/>
</dbReference>
<evidence type="ECO:0000256" key="13">
    <source>
        <dbReference type="ARBA" id="ARBA00022884"/>
    </source>
</evidence>
<name>A0AA36CH05_9BILA</name>
<comment type="caution">
    <text evidence="22">The sequence shown here is derived from an EMBL/GenBank/DDBJ whole genome shotgun (WGS) entry which is preliminary data.</text>
</comment>
<keyword evidence="6" id="KW-0507">mRNA processing</keyword>
<evidence type="ECO:0000256" key="4">
    <source>
        <dbReference type="ARBA" id="ARBA00022490"/>
    </source>
</evidence>
<dbReference type="PANTHER" id="PTHR14089:SF6">
    <property type="entry name" value="PRE-MRNA-SPLICING FACTOR RBM22"/>
    <property type="match status" value="1"/>
</dbReference>
<comment type="similarity">
    <text evidence="3">Belongs to the SLT11 family.</text>
</comment>
<dbReference type="InterPro" id="IPR041715">
    <property type="entry name" value="HisRS-like_core"/>
</dbReference>
<evidence type="ECO:0000256" key="15">
    <source>
        <dbReference type="ARBA" id="ARBA00023146"/>
    </source>
</evidence>
<dbReference type="GO" id="GO:0008380">
    <property type="term" value="P:RNA splicing"/>
    <property type="evidence" value="ECO:0007669"/>
    <property type="project" value="UniProtKB-KW"/>
</dbReference>
<dbReference type="GO" id="GO:0017070">
    <property type="term" value="F:U6 snRNA binding"/>
    <property type="evidence" value="ECO:0007669"/>
    <property type="project" value="TreeGrafter"/>
</dbReference>
<dbReference type="GO" id="GO:0005524">
    <property type="term" value="F:ATP binding"/>
    <property type="evidence" value="ECO:0007669"/>
    <property type="project" value="UniProtKB-KW"/>
</dbReference>
<evidence type="ECO:0000256" key="8">
    <source>
        <dbReference type="ARBA" id="ARBA00022728"/>
    </source>
</evidence>
<dbReference type="SUPFAM" id="SSF47060">
    <property type="entry name" value="S15/NS1 RNA-binding domain"/>
    <property type="match status" value="1"/>
</dbReference>
<dbReference type="FunFam" id="4.10.1000.10:FF:000006">
    <property type="entry name" value="Putative pre-mrna-splicing factor rbm22"/>
    <property type="match status" value="1"/>
</dbReference>
<keyword evidence="14" id="KW-0648">Protein biosynthesis</keyword>
<evidence type="ECO:0008006" key="24">
    <source>
        <dbReference type="Google" id="ProtNLM"/>
    </source>
</evidence>
<evidence type="ECO:0000259" key="21">
    <source>
        <dbReference type="PROSITE" id="PS51185"/>
    </source>
</evidence>
<dbReference type="PROSITE" id="PS50103">
    <property type="entry name" value="ZF_C3H1"/>
    <property type="match status" value="1"/>
</dbReference>
<keyword evidence="12" id="KW-0067">ATP-binding</keyword>
<evidence type="ECO:0000256" key="3">
    <source>
        <dbReference type="ARBA" id="ARBA00007781"/>
    </source>
</evidence>
<dbReference type="Pfam" id="PF13393">
    <property type="entry name" value="tRNA-synt_His"/>
    <property type="match status" value="1"/>
</dbReference>
<dbReference type="Gene3D" id="3.30.930.10">
    <property type="entry name" value="Bira Bifunctional Protein, Domain 2"/>
    <property type="match status" value="1"/>
</dbReference>
<evidence type="ECO:0000313" key="23">
    <source>
        <dbReference type="Proteomes" id="UP001177023"/>
    </source>
</evidence>
<reference evidence="22" key="1">
    <citation type="submission" date="2023-06" db="EMBL/GenBank/DDBJ databases">
        <authorList>
            <person name="Delattre M."/>
        </authorList>
    </citation>
    <scope>NUCLEOTIDE SEQUENCE</scope>
    <source>
        <strain evidence="22">AF72</strain>
    </source>
</reference>
<organism evidence="22 23">
    <name type="scientific">Mesorhabditis spiculigera</name>
    <dbReference type="NCBI Taxonomy" id="96644"/>
    <lineage>
        <taxon>Eukaryota</taxon>
        <taxon>Metazoa</taxon>
        <taxon>Ecdysozoa</taxon>
        <taxon>Nematoda</taxon>
        <taxon>Chromadorea</taxon>
        <taxon>Rhabditida</taxon>
        <taxon>Rhabditina</taxon>
        <taxon>Rhabditomorpha</taxon>
        <taxon>Rhabditoidea</taxon>
        <taxon>Rhabditidae</taxon>
        <taxon>Mesorhabditinae</taxon>
        <taxon>Mesorhabditis</taxon>
    </lineage>
</organism>
<evidence type="ECO:0000256" key="5">
    <source>
        <dbReference type="ARBA" id="ARBA00022598"/>
    </source>
</evidence>
<evidence type="ECO:0000256" key="9">
    <source>
        <dbReference type="ARBA" id="ARBA00022741"/>
    </source>
</evidence>
<evidence type="ECO:0000256" key="2">
    <source>
        <dbReference type="ARBA" id="ARBA00004496"/>
    </source>
</evidence>
<dbReference type="SMART" id="SM00356">
    <property type="entry name" value="ZnF_C3H1"/>
    <property type="match status" value="1"/>
</dbReference>
<evidence type="ECO:0000256" key="18">
    <source>
        <dbReference type="PROSITE-ProRule" id="PRU00723"/>
    </source>
</evidence>
<dbReference type="InterPro" id="IPR048995">
    <property type="entry name" value="STL11/RBM22-like_N"/>
</dbReference>
<dbReference type="SMART" id="SM00991">
    <property type="entry name" value="WHEP-TRS"/>
    <property type="match status" value="1"/>
</dbReference>
<evidence type="ECO:0000256" key="10">
    <source>
        <dbReference type="ARBA" id="ARBA00022771"/>
    </source>
</evidence>
<dbReference type="Pfam" id="PF21369">
    <property type="entry name" value="STL11_N"/>
    <property type="match status" value="1"/>
</dbReference>
<dbReference type="InterPro" id="IPR000738">
    <property type="entry name" value="WHEP-TRS_dom"/>
</dbReference>
<dbReference type="PANTHER" id="PTHR14089">
    <property type="entry name" value="PRE-MRNA-SPLICING FACTOR RBM22"/>
    <property type="match status" value="1"/>
</dbReference>
<keyword evidence="13" id="KW-0694">RNA-binding</keyword>
<dbReference type="Pfam" id="PF25584">
    <property type="entry name" value="zf-CCCH_RBM22"/>
    <property type="match status" value="1"/>
</dbReference>
<dbReference type="PROSITE" id="PS51185">
    <property type="entry name" value="WHEP_TRS_2"/>
    <property type="match status" value="1"/>
</dbReference>
<feature type="non-terminal residue" evidence="22">
    <location>
        <position position="1"/>
    </location>
</feature>
<dbReference type="InterPro" id="IPR057674">
    <property type="entry name" value="Znf-CCCH_RBM22"/>
</dbReference>
<sequence length="543" mass="61115">MPCELTVEARKALQEEVTALGNEIRGLKEQKANPDLVKERVAKMLALKKQLGDEGKPGKFVLKCPKGGKLIYDLEDQGGELLSMRYDLTVPFARYLAMNKIRNIKRYHIAKVYRRDQPVMTRGRYREFYQCDFDIAGEYEKMLPEAECLKVVDEVLAKLDVGNFRIKVNHRLLLDAMIGASGVPEANFKTVCSSIDKLDKEPWEKVQKELIDEKGMSLEQTETLRSFVLFREDVGAEMSMSKSSYNYNRKGWEDSEFPILCETCLGPNPYLRMQKDTYGKECTICERPFTNFRWQPGKGARFKMTEICQTCAKIKNCCQTCMFDLEFGLPIQVRDHALKITDDLPRQGANRDFFVQNQERALAATDGTTPGGALATIGADHPGTEMLKRLQRTGPYYKRNAPHICSFFVKGECKRGEECPYRHEKPTDPDDPLSQQNMRDRYYGNNDPVAEKILNRATGGNDYRVNPVPNLPTALPIPDELIPNKRGHAAAQGAGPSTGPPLKVPRVVPTLSSYDASGPAGSSSIYYPSQDPQRLGAKGDVVE</sequence>
<dbReference type="InterPro" id="IPR039171">
    <property type="entry name" value="Cwc2/Slt11"/>
</dbReference>
<keyword evidence="9" id="KW-0547">Nucleotide-binding</keyword>
<feature type="compositionally biased region" description="Basic and acidic residues" evidence="19">
    <location>
        <begin position="418"/>
        <end position="428"/>
    </location>
</feature>